<protein>
    <submittedName>
        <fullName evidence="2">Transposase</fullName>
    </submittedName>
</protein>
<feature type="domain" description="Transposase IS200-like" evidence="1">
    <location>
        <begin position="9"/>
        <end position="123"/>
    </location>
</feature>
<sequence length="221" mass="25573">MPRIARAIAVGFPHHITQRGNNQQRVFTSKSDYKTYLSLLEKYSKKFGLEIWAYCLMPNHLHLVAVPKNPDSMSGVFHTVGTLYSQYFNHRKNRKGHVWQSRFFSCVLGETHLYTAVRYVEMNPVKAGIIDNPEDYRWSSAQVHVNRKLDNLLPGESYLISEIKDWKNFLSEYEDGRIVKEIKSSTISGRPAGNKEFVKKIEVMLGRTFKNSKSSQKNTLK</sequence>
<gene>
    <name evidence="2" type="ORF">COY52_09790</name>
</gene>
<dbReference type="GO" id="GO:0004803">
    <property type="term" value="F:transposase activity"/>
    <property type="evidence" value="ECO:0007669"/>
    <property type="project" value="InterPro"/>
</dbReference>
<dbReference type="Gene3D" id="3.30.70.1290">
    <property type="entry name" value="Transposase IS200-like"/>
    <property type="match status" value="1"/>
</dbReference>
<accession>A0A2M7S7Q3</accession>
<dbReference type="AlphaFoldDB" id="A0A2M7S7Q3"/>
<comment type="caution">
    <text evidence="2">The sequence shown here is derived from an EMBL/GenBank/DDBJ whole genome shotgun (WGS) entry which is preliminary data.</text>
</comment>
<organism evidence="2 3">
    <name type="scientific">Candidatus Desantisbacteria bacterium CG_4_10_14_0_8_um_filter_48_22</name>
    <dbReference type="NCBI Taxonomy" id="1974543"/>
    <lineage>
        <taxon>Bacteria</taxon>
        <taxon>Candidatus Desantisiibacteriota</taxon>
    </lineage>
</organism>
<name>A0A2M7S7Q3_9BACT</name>
<dbReference type="SUPFAM" id="SSF143422">
    <property type="entry name" value="Transposase IS200-like"/>
    <property type="match status" value="1"/>
</dbReference>
<dbReference type="Pfam" id="PF01797">
    <property type="entry name" value="Y1_Tnp"/>
    <property type="match status" value="1"/>
</dbReference>
<proteinExistence type="predicted"/>
<reference evidence="3" key="1">
    <citation type="submission" date="2017-09" db="EMBL/GenBank/DDBJ databases">
        <title>Depth-based differentiation of microbial function through sediment-hosted aquifers and enrichment of novel symbionts in the deep terrestrial subsurface.</title>
        <authorList>
            <person name="Probst A.J."/>
            <person name="Ladd B."/>
            <person name="Jarett J.K."/>
            <person name="Geller-Mcgrath D.E."/>
            <person name="Sieber C.M.K."/>
            <person name="Emerson J.B."/>
            <person name="Anantharaman K."/>
            <person name="Thomas B.C."/>
            <person name="Malmstrom R."/>
            <person name="Stieglmeier M."/>
            <person name="Klingl A."/>
            <person name="Woyke T."/>
            <person name="Ryan C.M."/>
            <person name="Banfield J.F."/>
        </authorList>
    </citation>
    <scope>NUCLEOTIDE SEQUENCE [LARGE SCALE GENOMIC DNA]</scope>
</reference>
<dbReference type="GO" id="GO:0006313">
    <property type="term" value="P:DNA transposition"/>
    <property type="evidence" value="ECO:0007669"/>
    <property type="project" value="InterPro"/>
</dbReference>
<evidence type="ECO:0000259" key="1">
    <source>
        <dbReference type="SMART" id="SM01321"/>
    </source>
</evidence>
<dbReference type="GO" id="GO:0003677">
    <property type="term" value="F:DNA binding"/>
    <property type="evidence" value="ECO:0007669"/>
    <property type="project" value="InterPro"/>
</dbReference>
<dbReference type="InterPro" id="IPR002686">
    <property type="entry name" value="Transposase_17"/>
</dbReference>
<dbReference type="SMART" id="SM01321">
    <property type="entry name" value="Y1_Tnp"/>
    <property type="match status" value="1"/>
</dbReference>
<dbReference type="PANTHER" id="PTHR34322:SF2">
    <property type="entry name" value="TRANSPOSASE IS200-LIKE DOMAIN-CONTAINING PROTEIN"/>
    <property type="match status" value="1"/>
</dbReference>
<dbReference type="InterPro" id="IPR036515">
    <property type="entry name" value="Transposase_17_sf"/>
</dbReference>
<dbReference type="PANTHER" id="PTHR34322">
    <property type="entry name" value="TRANSPOSASE, Y1_TNP DOMAIN-CONTAINING"/>
    <property type="match status" value="1"/>
</dbReference>
<dbReference type="EMBL" id="PFMR01000262">
    <property type="protein sequence ID" value="PIZ15458.1"/>
    <property type="molecule type" value="Genomic_DNA"/>
</dbReference>
<evidence type="ECO:0000313" key="3">
    <source>
        <dbReference type="Proteomes" id="UP000229307"/>
    </source>
</evidence>
<evidence type="ECO:0000313" key="2">
    <source>
        <dbReference type="EMBL" id="PIZ15458.1"/>
    </source>
</evidence>
<dbReference type="Proteomes" id="UP000229307">
    <property type="component" value="Unassembled WGS sequence"/>
</dbReference>